<dbReference type="EMBL" id="OD007145">
    <property type="protein sequence ID" value="CAD7413717.1"/>
    <property type="molecule type" value="Genomic_DNA"/>
</dbReference>
<accession>A0A7R9HBY0</accession>
<sequence length="100" mass="10726">MLSPVMSQQAAGSWLLTRLATTLNNMLKSTLSVCNSDNHDHKHLCGLLFSPPKTVTARGYGYGGPSLYGHGGCSRIQTPYFDKLFCNYGGSEGVAVLTDV</sequence>
<protein>
    <submittedName>
        <fullName evidence="1">Uncharacterized protein</fullName>
    </submittedName>
</protein>
<organism evidence="1">
    <name type="scientific">Timema poppense</name>
    <name type="common">Walking stick</name>
    <dbReference type="NCBI Taxonomy" id="170557"/>
    <lineage>
        <taxon>Eukaryota</taxon>
        <taxon>Metazoa</taxon>
        <taxon>Ecdysozoa</taxon>
        <taxon>Arthropoda</taxon>
        <taxon>Hexapoda</taxon>
        <taxon>Insecta</taxon>
        <taxon>Pterygota</taxon>
        <taxon>Neoptera</taxon>
        <taxon>Polyneoptera</taxon>
        <taxon>Phasmatodea</taxon>
        <taxon>Timematodea</taxon>
        <taxon>Timematoidea</taxon>
        <taxon>Timematidae</taxon>
        <taxon>Timema</taxon>
    </lineage>
</organism>
<evidence type="ECO:0000313" key="1">
    <source>
        <dbReference type="EMBL" id="CAD7413717.1"/>
    </source>
</evidence>
<name>A0A7R9HBY0_TIMPO</name>
<proteinExistence type="predicted"/>
<dbReference type="AlphaFoldDB" id="A0A7R9HBY0"/>
<reference evidence="1" key="1">
    <citation type="submission" date="2020-11" db="EMBL/GenBank/DDBJ databases">
        <authorList>
            <person name="Tran Van P."/>
        </authorList>
    </citation>
    <scope>NUCLEOTIDE SEQUENCE</scope>
</reference>
<gene>
    <name evidence="1" type="ORF">TPSB3V08_LOCUS9204</name>
</gene>